<dbReference type="PROSITE" id="PS00227">
    <property type="entry name" value="TUBULIN"/>
    <property type="match status" value="1"/>
</dbReference>
<dbReference type="Pfam" id="PF03953">
    <property type="entry name" value="Tubulin_C"/>
    <property type="match status" value="1"/>
</dbReference>
<dbReference type="SMART" id="SM00865">
    <property type="entry name" value="Tubulin_C"/>
    <property type="match status" value="1"/>
</dbReference>
<dbReference type="GO" id="GO:0010103">
    <property type="term" value="P:stomatal complex morphogenesis"/>
    <property type="evidence" value="ECO:0007669"/>
    <property type="project" value="UniProtKB-ARBA"/>
</dbReference>
<evidence type="ECO:0000256" key="3">
    <source>
        <dbReference type="ARBA" id="ARBA00009636"/>
    </source>
</evidence>
<accession>A0AAE0ESI9</accession>
<dbReference type="Gene3D" id="3.30.1330.20">
    <property type="entry name" value="Tubulin/FtsZ, C-terminal domain"/>
    <property type="match status" value="1"/>
</dbReference>
<dbReference type="GO" id="GO:0007020">
    <property type="term" value="P:microtubule nucleation"/>
    <property type="evidence" value="ECO:0007669"/>
    <property type="project" value="InterPro"/>
</dbReference>
<dbReference type="GO" id="GO:0009624">
    <property type="term" value="P:response to nematode"/>
    <property type="evidence" value="ECO:0007669"/>
    <property type="project" value="UniProtKB-ARBA"/>
</dbReference>
<feature type="domain" description="Tubulin/FtsZ GTPase" evidence="10">
    <location>
        <begin position="48"/>
        <end position="247"/>
    </location>
</feature>
<evidence type="ECO:0000313" key="13">
    <source>
        <dbReference type="Proteomes" id="UP001190700"/>
    </source>
</evidence>
<dbReference type="InterPro" id="IPR017975">
    <property type="entry name" value="Tubulin_CS"/>
</dbReference>
<evidence type="ECO:0000256" key="4">
    <source>
        <dbReference type="ARBA" id="ARBA00022490"/>
    </source>
</evidence>
<evidence type="ECO:0000256" key="8">
    <source>
        <dbReference type="ARBA" id="ARBA00023212"/>
    </source>
</evidence>
<evidence type="ECO:0000256" key="5">
    <source>
        <dbReference type="ARBA" id="ARBA00022701"/>
    </source>
</evidence>
<dbReference type="SUPFAM" id="SSF55307">
    <property type="entry name" value="Tubulin C-terminal domain-like"/>
    <property type="match status" value="1"/>
</dbReference>
<dbReference type="EMBL" id="LGRX02034660">
    <property type="protein sequence ID" value="KAK3237265.1"/>
    <property type="molecule type" value="Genomic_DNA"/>
</dbReference>
<evidence type="ECO:0000256" key="6">
    <source>
        <dbReference type="ARBA" id="ARBA00022741"/>
    </source>
</evidence>
<keyword evidence="8" id="KW-0206">Cytoskeleton</keyword>
<dbReference type="SUPFAM" id="SSF52490">
    <property type="entry name" value="Tubulin nucleotide-binding domain-like"/>
    <property type="match status" value="1"/>
</dbReference>
<dbReference type="PANTHER" id="PTHR11588">
    <property type="entry name" value="TUBULIN"/>
    <property type="match status" value="1"/>
</dbReference>
<dbReference type="GO" id="GO:0005874">
    <property type="term" value="C:microtubule"/>
    <property type="evidence" value="ECO:0007669"/>
    <property type="project" value="UniProtKB-KW"/>
</dbReference>
<dbReference type="InterPro" id="IPR000217">
    <property type="entry name" value="Tubulin"/>
</dbReference>
<evidence type="ECO:0000256" key="9">
    <source>
        <dbReference type="RuleBase" id="RU000352"/>
    </source>
</evidence>
<evidence type="ECO:0000259" key="11">
    <source>
        <dbReference type="SMART" id="SM00865"/>
    </source>
</evidence>
<dbReference type="InterPro" id="IPR002454">
    <property type="entry name" value="Gamma_tubulin"/>
</dbReference>
<comment type="subcellular location">
    <subcellularLocation>
        <location evidence="2">Cytoplasm</location>
        <location evidence="2">Cytoskeleton</location>
        <location evidence="2">Microtubule organizing center</location>
    </subcellularLocation>
</comment>
<comment type="similarity">
    <text evidence="3 9">Belongs to the tubulin family.</text>
</comment>
<evidence type="ECO:0000259" key="10">
    <source>
        <dbReference type="SMART" id="SM00864"/>
    </source>
</evidence>
<dbReference type="GO" id="GO:0000930">
    <property type="term" value="C:gamma-tubulin complex"/>
    <property type="evidence" value="ECO:0007669"/>
    <property type="project" value="InterPro"/>
</dbReference>
<keyword evidence="13" id="KW-1185">Reference proteome</keyword>
<comment type="function">
    <text evidence="9">Tubulin is the major constituent of microtubules, protein filaments consisting of alpha- and beta-tubulin heterodimers. Gamma-tubulin is a key component of the gamma-tubulin ring complex (gTuRC) which mediates microtubule nucleation. The gTuRC regulates the minus-end nucleation of alpha-beta tubulin heterodimers that grow into microtubule protafilaments, a critical step in centrosome duplication and spindle formation.</text>
</comment>
<dbReference type="GO" id="GO:0048768">
    <property type="term" value="P:root hair cell tip growth"/>
    <property type="evidence" value="ECO:0007669"/>
    <property type="project" value="UniProtKB-ARBA"/>
</dbReference>
<dbReference type="FunFam" id="3.30.1330.20:FF:000003">
    <property type="entry name" value="Tubulin gamma chain"/>
    <property type="match status" value="1"/>
</dbReference>
<dbReference type="InterPro" id="IPR018316">
    <property type="entry name" value="Tubulin/FtsZ_2-layer-sand-dom"/>
</dbReference>
<sequence>MPREIITLQVGQCGNQIGTEFWKQLCLEHGISKDGILEDYATQGGDRKDVFFYQADDDHYVPRALLLDLEPRVINSIQTSDYRNLYNPENVYLSSHGGGAGNNWASGYYQAEQVQEDFMDMIDREADGSDSLEGFVLCHSIAGGTGSGMGSYLLEALNDRYPKKLVQTYSVFPNQNETSDVVVQPYNSLLTLKRLTLNADCVVVLDNTALNRIAVDRLHLENPTFAEVNSLVSTVMAASTTTLRYPGYMNNDLVGLVAALIPTPRCHFLMTGYTPLTLERQNTATVRRTTVLDVMRRLLQPKNIMVSFPRSRDASQSKYISILNIIRGEVDPTQVHKSLQRIRERKLASFIEWGPASIQVALSRKSPYVQTAHRVSGLMLANHTSIRHLFSRTLNQYDKLMKRKAFLDNYEKFSMFKNDDLSEFVEAREIVQGLAEEYQACEHPDYIKWASTREGERAGSLAAITNQETDSRMGARGI</sequence>
<dbReference type="Gene3D" id="1.10.287.600">
    <property type="entry name" value="Helix hairpin bin"/>
    <property type="match status" value="1"/>
</dbReference>
<keyword evidence="5 9" id="KW-0493">Microtubule</keyword>
<keyword evidence="6 9" id="KW-0547">Nucleotide-binding</keyword>
<dbReference type="InterPro" id="IPR037103">
    <property type="entry name" value="Tubulin/FtsZ-like_C"/>
</dbReference>
<dbReference type="SMART" id="SM00864">
    <property type="entry name" value="Tubulin"/>
    <property type="match status" value="1"/>
</dbReference>
<keyword evidence="7 9" id="KW-0342">GTP-binding</keyword>
<feature type="domain" description="Tubulin/FtsZ 2-layer sandwich" evidence="11">
    <location>
        <begin position="249"/>
        <end position="395"/>
    </location>
</feature>
<dbReference type="GO" id="GO:0031122">
    <property type="term" value="P:cytoplasmic microtubule organization"/>
    <property type="evidence" value="ECO:0007669"/>
    <property type="project" value="InterPro"/>
</dbReference>
<dbReference type="InterPro" id="IPR003008">
    <property type="entry name" value="Tubulin_FtsZ_GTPase"/>
</dbReference>
<dbReference type="GO" id="GO:0005525">
    <property type="term" value="F:GTP binding"/>
    <property type="evidence" value="ECO:0007669"/>
    <property type="project" value="UniProtKB-UniRule"/>
</dbReference>
<evidence type="ECO:0000256" key="1">
    <source>
        <dbReference type="ARBA" id="ARBA00002783"/>
    </source>
</evidence>
<comment type="function">
    <text evidence="1">Tubulin is the major constituent of microtubules. The gamma chain is found at microtubule organizing centers (MTOC) such as the spindle poles, suggesting that it is involved in the minus-end nucleation of microtubule assembly.</text>
</comment>
<comment type="caution">
    <text evidence="12">The sequence shown here is derived from an EMBL/GenBank/DDBJ whole genome shotgun (WGS) entry which is preliminary data.</text>
</comment>
<evidence type="ECO:0000256" key="2">
    <source>
        <dbReference type="ARBA" id="ARBA00004267"/>
    </source>
</evidence>
<dbReference type="GO" id="GO:0048366">
    <property type="term" value="P:leaf development"/>
    <property type="evidence" value="ECO:0007669"/>
    <property type="project" value="UniProtKB-ARBA"/>
</dbReference>
<dbReference type="Gene3D" id="3.40.50.1440">
    <property type="entry name" value="Tubulin/FtsZ, GTPase domain"/>
    <property type="match status" value="1"/>
</dbReference>
<proteinExistence type="inferred from homology"/>
<dbReference type="FunFam" id="1.10.287.600:FF:000004">
    <property type="entry name" value="Tubulin gamma chain"/>
    <property type="match status" value="1"/>
</dbReference>
<evidence type="ECO:0000256" key="7">
    <source>
        <dbReference type="ARBA" id="ARBA00023134"/>
    </source>
</evidence>
<dbReference type="AlphaFoldDB" id="A0AAE0ESI9"/>
<dbReference type="InterPro" id="IPR008280">
    <property type="entry name" value="Tub_FtsZ_C"/>
</dbReference>
<dbReference type="PRINTS" id="PR01161">
    <property type="entry name" value="TUBULIN"/>
</dbReference>
<organism evidence="12 13">
    <name type="scientific">Cymbomonas tetramitiformis</name>
    <dbReference type="NCBI Taxonomy" id="36881"/>
    <lineage>
        <taxon>Eukaryota</taxon>
        <taxon>Viridiplantae</taxon>
        <taxon>Chlorophyta</taxon>
        <taxon>Pyramimonadophyceae</taxon>
        <taxon>Pyramimonadales</taxon>
        <taxon>Pyramimonadaceae</taxon>
        <taxon>Cymbomonas</taxon>
    </lineage>
</organism>
<dbReference type="GO" id="GO:0000911">
    <property type="term" value="P:cytokinesis by cell plate formation"/>
    <property type="evidence" value="ECO:0007669"/>
    <property type="project" value="UniProtKB-ARBA"/>
</dbReference>
<protein>
    <recommendedName>
        <fullName evidence="9">Tubulin gamma chain</fullName>
    </recommendedName>
</protein>
<reference evidence="12 13" key="1">
    <citation type="journal article" date="2015" name="Genome Biol. Evol.">
        <title>Comparative Genomics of a Bacterivorous Green Alga Reveals Evolutionary Causalities and Consequences of Phago-Mixotrophic Mode of Nutrition.</title>
        <authorList>
            <person name="Burns J.A."/>
            <person name="Paasch A."/>
            <person name="Narechania A."/>
            <person name="Kim E."/>
        </authorList>
    </citation>
    <scope>NUCLEOTIDE SEQUENCE [LARGE SCALE GENOMIC DNA]</scope>
    <source>
        <strain evidence="12 13">PLY_AMNH</strain>
    </source>
</reference>
<gene>
    <name evidence="12" type="ORF">CYMTET_52645</name>
</gene>
<dbReference type="Pfam" id="PF00091">
    <property type="entry name" value="Tubulin"/>
    <property type="match status" value="1"/>
</dbReference>
<dbReference type="CDD" id="cd02188">
    <property type="entry name" value="gamma_tubulin"/>
    <property type="match status" value="1"/>
</dbReference>
<evidence type="ECO:0000313" key="12">
    <source>
        <dbReference type="EMBL" id="KAK3237265.1"/>
    </source>
</evidence>
<name>A0AAE0ESI9_9CHLO</name>
<dbReference type="FunFam" id="3.40.50.1440:FF:000010">
    <property type="entry name" value="Tubulin gamma chain"/>
    <property type="match status" value="1"/>
</dbReference>
<dbReference type="InterPro" id="IPR023123">
    <property type="entry name" value="Tubulin_C"/>
</dbReference>
<dbReference type="PRINTS" id="PR01164">
    <property type="entry name" value="GAMMATUBULIN"/>
</dbReference>
<dbReference type="Proteomes" id="UP001190700">
    <property type="component" value="Unassembled WGS sequence"/>
</dbReference>
<keyword evidence="4" id="KW-0963">Cytoplasm</keyword>
<dbReference type="InterPro" id="IPR036525">
    <property type="entry name" value="Tubulin/FtsZ_GTPase_sf"/>
</dbReference>